<proteinExistence type="inferred from homology"/>
<evidence type="ECO:0000256" key="1">
    <source>
        <dbReference type="ARBA" id="ARBA00044755"/>
    </source>
</evidence>
<accession>A0ABU8FQY5</accession>
<gene>
    <name evidence="2" type="ORF">WAX78_02755</name>
</gene>
<dbReference type="InterPro" id="IPR007607">
    <property type="entry name" value="BacA/B"/>
</dbReference>
<name>A0ABU8FQY5_9BACI</name>
<dbReference type="EMBL" id="JBAWSV010000001">
    <property type="protein sequence ID" value="MEI4828381.1"/>
    <property type="molecule type" value="Genomic_DNA"/>
</dbReference>
<organism evidence="2 3">
    <name type="scientific">Bacillus yunxiaonensis</name>
    <dbReference type="NCBI Taxonomy" id="3127665"/>
    <lineage>
        <taxon>Bacteria</taxon>
        <taxon>Bacillati</taxon>
        <taxon>Bacillota</taxon>
        <taxon>Bacilli</taxon>
        <taxon>Bacillales</taxon>
        <taxon>Bacillaceae</taxon>
        <taxon>Bacillus</taxon>
    </lineage>
</organism>
<keyword evidence="3" id="KW-1185">Reference proteome</keyword>
<comment type="similarity">
    <text evidence="1">Belongs to the bactofilin family.</text>
</comment>
<sequence length="238" mass="25643">MVVKTNDLLINGYGTANGGQFRNVQLNGRGIVNGDLECIDFECNGAGHINGDLKAEKIKISGSGKINGKIDAQHMSIEGSGSIYEDATVKKMKISGKGTVAGNISGEDINIRGKAIIDGNCEVDTFTSEGQFIVGGLLSADEIQIDIHGECKAKEIGGQTINIRYKKSGLNWLFKTMFSPRLEAELIEGDNINIEHTNTHTIRGNNVTIGPDCEINLVEYTGVCNIDKNAKVNESRKI</sequence>
<reference evidence="2 3" key="1">
    <citation type="submission" date="2024-01" db="EMBL/GenBank/DDBJ databases">
        <title>Seven novel Bacillus-like species.</title>
        <authorList>
            <person name="Liu G."/>
        </authorList>
    </citation>
    <scope>NUCLEOTIDE SEQUENCE [LARGE SCALE GENOMIC DNA]</scope>
    <source>
        <strain evidence="2 3">FJAT-53711</strain>
    </source>
</reference>
<evidence type="ECO:0000313" key="2">
    <source>
        <dbReference type="EMBL" id="MEI4828381.1"/>
    </source>
</evidence>
<dbReference type="PANTHER" id="PTHR35024:SF4">
    <property type="entry name" value="POLYMER-FORMING CYTOSKELETAL PROTEIN"/>
    <property type="match status" value="1"/>
</dbReference>
<dbReference type="Proteomes" id="UP001367922">
    <property type="component" value="Unassembled WGS sequence"/>
</dbReference>
<dbReference type="PANTHER" id="PTHR35024">
    <property type="entry name" value="HYPOTHETICAL CYTOSOLIC PROTEIN"/>
    <property type="match status" value="1"/>
</dbReference>
<dbReference type="Gene3D" id="2.160.20.120">
    <property type="match status" value="1"/>
</dbReference>
<dbReference type="Pfam" id="PF04519">
    <property type="entry name" value="Bactofilin"/>
    <property type="match status" value="1"/>
</dbReference>
<comment type="caution">
    <text evidence="2">The sequence shown here is derived from an EMBL/GenBank/DDBJ whole genome shotgun (WGS) entry which is preliminary data.</text>
</comment>
<protein>
    <submittedName>
        <fullName evidence="2">Polymer-forming cytoskeletal protein</fullName>
    </submittedName>
</protein>
<dbReference type="RefSeq" id="WP_336481344.1">
    <property type="nucleotide sequence ID" value="NZ_JBAWSV010000001.1"/>
</dbReference>
<evidence type="ECO:0000313" key="3">
    <source>
        <dbReference type="Proteomes" id="UP001367922"/>
    </source>
</evidence>